<sequence length="287" mass="33587">MVTSLTDWREFPDELRILGGGNDHGVLIGLIPHENEPLGALVFNDSFCNMVQGFEDQISFALNLDIPQKKYRFPIPIDFKNFFFQYHLSPIENQLEFSYTEDPETDVEKRAFQFYKISRNKELIILLHNDPVRNFFYVYANEDNEELNNTIKRVNNSILNTNLTLGEAEYTAKLNDYIYQYFRLCKIESLKNSRESCGIFFREKGLKIITIEIPMFAWELVSTKTRANLHNLYLYSVANNLAPAERSSLVSEKKMNIPYIPMIDLNKLTSGLNDIVYSIMKMWRKDL</sequence>
<comment type="caution">
    <text evidence="1">The sequence shown here is derived from an EMBL/GenBank/DDBJ whole genome shotgun (WGS) entry which is preliminary data.</text>
</comment>
<keyword evidence="2" id="KW-1185">Reference proteome</keyword>
<evidence type="ECO:0000313" key="1">
    <source>
        <dbReference type="EMBL" id="MBA4602129.1"/>
    </source>
</evidence>
<proteinExistence type="predicted"/>
<accession>A0A7W1XRV7</accession>
<dbReference type="Proteomes" id="UP000538292">
    <property type="component" value="Unassembled WGS sequence"/>
</dbReference>
<organism evidence="1 2">
    <name type="scientific">Thermoactinomyces mirandus</name>
    <dbReference type="NCBI Taxonomy" id="2756294"/>
    <lineage>
        <taxon>Bacteria</taxon>
        <taxon>Bacillati</taxon>
        <taxon>Bacillota</taxon>
        <taxon>Bacilli</taxon>
        <taxon>Bacillales</taxon>
        <taxon>Thermoactinomycetaceae</taxon>
        <taxon>Thermoactinomyces</taxon>
    </lineage>
</organism>
<evidence type="ECO:0000313" key="2">
    <source>
        <dbReference type="Proteomes" id="UP000538292"/>
    </source>
</evidence>
<name>A0A7W1XRV7_9BACL</name>
<gene>
    <name evidence="1" type="ORF">H2C83_07325</name>
</gene>
<dbReference type="EMBL" id="JACEOL010000025">
    <property type="protein sequence ID" value="MBA4602129.1"/>
    <property type="molecule type" value="Genomic_DNA"/>
</dbReference>
<dbReference type="AlphaFoldDB" id="A0A7W1XRV7"/>
<reference evidence="1 2" key="1">
    <citation type="submission" date="2020-07" db="EMBL/GenBank/DDBJ databases">
        <title>Thermoactinomyces phylogeny.</title>
        <authorList>
            <person name="Dunlap C."/>
        </authorList>
    </citation>
    <scope>NUCLEOTIDE SEQUENCE [LARGE SCALE GENOMIC DNA]</scope>
    <source>
        <strain evidence="1 2">AMNI-1</strain>
    </source>
</reference>
<protein>
    <submittedName>
        <fullName evidence="1">Uncharacterized protein</fullName>
    </submittedName>
</protein>